<reference evidence="2 3" key="1">
    <citation type="journal article" date="2012" name="Stand. Genomic Sci.">
        <title>Complete genome sequence of Halopiger xanaduensis type strain (SH-6(T)).</title>
        <authorList>
            <person name="Anderson I."/>
            <person name="Tindall B.J."/>
            <person name="Rohde M."/>
            <person name="Lucas S."/>
            <person name="Han J."/>
            <person name="Lapidus A."/>
            <person name="Cheng J.F."/>
            <person name="Goodwin L."/>
            <person name="Pitluck S."/>
            <person name="Peters L."/>
            <person name="Pati A."/>
            <person name="Mikhailova N."/>
            <person name="Pagani I."/>
            <person name="Teshima H."/>
            <person name="Han C."/>
            <person name="Tapia R."/>
            <person name="Land M."/>
            <person name="Woyke T."/>
            <person name="Klenk H.P."/>
            <person name="Kyrpides N."/>
            <person name="Ivanova N."/>
        </authorList>
    </citation>
    <scope>NUCLEOTIDE SEQUENCE [LARGE SCALE GENOMIC DNA]</scope>
    <source>
        <strain evidence="3">DSM 18323 / JCM 14033 / SH-6</strain>
    </source>
</reference>
<proteinExistence type="predicted"/>
<gene>
    <name evidence="2" type="ordered locus">Halxa_3320</name>
</gene>
<dbReference type="Gene3D" id="1.10.10.10">
    <property type="entry name" value="Winged helix-like DNA-binding domain superfamily/Winged helix DNA-binding domain"/>
    <property type="match status" value="1"/>
</dbReference>
<dbReference type="InterPro" id="IPR055768">
    <property type="entry name" value="DUF7344"/>
</dbReference>
<dbReference type="InterPro" id="IPR036388">
    <property type="entry name" value="WH-like_DNA-bd_sf"/>
</dbReference>
<dbReference type="OrthoDB" id="194397at2157"/>
<evidence type="ECO:0000313" key="3">
    <source>
        <dbReference type="Proteomes" id="UP000006794"/>
    </source>
</evidence>
<dbReference type="Proteomes" id="UP000006794">
    <property type="component" value="Chromosome"/>
</dbReference>
<dbReference type="HOGENOM" id="CLU_1056044_0_0_2"/>
<feature type="domain" description="DUF7344" evidence="1">
    <location>
        <begin position="133"/>
        <end position="210"/>
    </location>
</feature>
<dbReference type="eggNOG" id="arCOG03828">
    <property type="taxonomic scope" value="Archaea"/>
</dbReference>
<keyword evidence="3" id="KW-1185">Reference proteome</keyword>
<name>F8D840_HALXS</name>
<sequence length="263" mass="28084">MSNTAASGRSTTARNDCFRSLADATRRALLRLVHERSPDGIGKNDLIRELAAVTADKPVDDVTDAEYQRVAVACQHTHLPTLLEAGLVAEAENTDTDEDVIVTTDHWAFDEPALENVIAGRLDAPAAELDTLFDAVADSRRRLALSVLAGNARSDSEAMDRDALARAVAARETDAGADDIAQEHVDAVYSSLVHVHLPLLEDAGLVAVASDGVAYDGHPELHVSWIGDDAIDAGADETALAEIDIQIRSEFTITVAAEQSLRE</sequence>
<evidence type="ECO:0000259" key="1">
    <source>
        <dbReference type="Pfam" id="PF24035"/>
    </source>
</evidence>
<accession>F8D840</accession>
<feature type="domain" description="DUF7344" evidence="1">
    <location>
        <begin position="18"/>
        <end position="95"/>
    </location>
</feature>
<dbReference type="Pfam" id="PF24035">
    <property type="entry name" value="DUF7344"/>
    <property type="match status" value="2"/>
</dbReference>
<dbReference type="EMBL" id="CP002839">
    <property type="protein sequence ID" value="AEH37932.1"/>
    <property type="molecule type" value="Genomic_DNA"/>
</dbReference>
<organism evidence="2 3">
    <name type="scientific">Halopiger xanaduensis (strain DSM 18323 / JCM 14033 / SH-6)</name>
    <dbReference type="NCBI Taxonomy" id="797210"/>
    <lineage>
        <taxon>Archaea</taxon>
        <taxon>Methanobacteriati</taxon>
        <taxon>Methanobacteriota</taxon>
        <taxon>Stenosarchaea group</taxon>
        <taxon>Halobacteria</taxon>
        <taxon>Halobacteriales</taxon>
        <taxon>Natrialbaceae</taxon>
        <taxon>Halopiger</taxon>
    </lineage>
</organism>
<dbReference type="RefSeq" id="WP_013880822.1">
    <property type="nucleotide sequence ID" value="NC_015666.1"/>
</dbReference>
<evidence type="ECO:0000313" key="2">
    <source>
        <dbReference type="EMBL" id="AEH37932.1"/>
    </source>
</evidence>
<dbReference type="AlphaFoldDB" id="F8D840"/>
<protein>
    <recommendedName>
        <fullName evidence="1">DUF7344 domain-containing protein</fullName>
    </recommendedName>
</protein>
<dbReference type="KEGG" id="hxa:Halxa_3320"/>
<dbReference type="GeneID" id="10798269"/>
<dbReference type="STRING" id="797210.Halxa_3320"/>